<comment type="function">
    <text evidence="7">The UvrABC repair system catalyzes the recognition and processing of DNA lesions. UvrC both incises the 5' and 3' sides of the lesion. The N-terminal half is responsible for the 3' incision and the C-terminal half is responsible for the 5' incision.</text>
</comment>
<feature type="domain" description="UvrC family homology region profile" evidence="10">
    <location>
        <begin position="254"/>
        <end position="481"/>
    </location>
</feature>
<evidence type="ECO:0000313" key="11">
    <source>
        <dbReference type="EMBL" id="MFC4299156.1"/>
    </source>
</evidence>
<evidence type="ECO:0000313" key="12">
    <source>
        <dbReference type="Proteomes" id="UP001595756"/>
    </source>
</evidence>
<evidence type="ECO:0000256" key="2">
    <source>
        <dbReference type="ARBA" id="ARBA00022763"/>
    </source>
</evidence>
<evidence type="ECO:0000259" key="9">
    <source>
        <dbReference type="PROSITE" id="PS50164"/>
    </source>
</evidence>
<dbReference type="InterPro" id="IPR001162">
    <property type="entry name" value="UvrC_RNase_H_dom"/>
</dbReference>
<dbReference type="Pfam" id="PF22920">
    <property type="entry name" value="UvrC_RNaseH"/>
    <property type="match status" value="1"/>
</dbReference>
<dbReference type="Gene3D" id="3.40.1440.10">
    <property type="entry name" value="GIY-YIG endonuclease"/>
    <property type="match status" value="1"/>
</dbReference>
<keyword evidence="4 7" id="KW-0267">Excision nuclease</keyword>
<evidence type="ECO:0000259" key="8">
    <source>
        <dbReference type="PROSITE" id="PS50151"/>
    </source>
</evidence>
<dbReference type="Pfam" id="PF08459">
    <property type="entry name" value="UvrC_RNaseH_dom"/>
    <property type="match status" value="1"/>
</dbReference>
<dbReference type="InterPro" id="IPR001943">
    <property type="entry name" value="UVR_dom"/>
</dbReference>
<accession>A0ABV8S3N7</accession>
<keyword evidence="3 7" id="KW-0228">DNA excision</keyword>
<evidence type="ECO:0000256" key="4">
    <source>
        <dbReference type="ARBA" id="ARBA00022881"/>
    </source>
</evidence>
<keyword evidence="1 7" id="KW-0963">Cytoplasm</keyword>
<dbReference type="HAMAP" id="MF_00203">
    <property type="entry name" value="UvrC"/>
    <property type="match status" value="1"/>
</dbReference>
<dbReference type="PROSITE" id="PS50165">
    <property type="entry name" value="UVRC"/>
    <property type="match status" value="1"/>
</dbReference>
<evidence type="ECO:0000256" key="6">
    <source>
        <dbReference type="ARBA" id="ARBA00023236"/>
    </source>
</evidence>
<dbReference type="SMART" id="SM00278">
    <property type="entry name" value="HhH1"/>
    <property type="match status" value="2"/>
</dbReference>
<dbReference type="PROSITE" id="PS50164">
    <property type="entry name" value="GIY_YIG"/>
    <property type="match status" value="1"/>
</dbReference>
<dbReference type="SMART" id="SM00465">
    <property type="entry name" value="GIYc"/>
    <property type="match status" value="1"/>
</dbReference>
<keyword evidence="2 7" id="KW-0227">DNA damage</keyword>
<dbReference type="RefSeq" id="WP_376813712.1">
    <property type="nucleotide sequence ID" value="NZ_JBHSDY010000010.1"/>
</dbReference>
<keyword evidence="12" id="KW-1185">Reference proteome</keyword>
<comment type="subcellular location">
    <subcellularLocation>
        <location evidence="7">Cytoplasm</location>
    </subcellularLocation>
</comment>
<dbReference type="Pfam" id="PF02151">
    <property type="entry name" value="UVR"/>
    <property type="match status" value="1"/>
</dbReference>
<dbReference type="SUPFAM" id="SSF47781">
    <property type="entry name" value="RuvA domain 2-like"/>
    <property type="match status" value="1"/>
</dbReference>
<evidence type="ECO:0000256" key="3">
    <source>
        <dbReference type="ARBA" id="ARBA00022769"/>
    </source>
</evidence>
<feature type="domain" description="GIY-YIG" evidence="9">
    <location>
        <begin position="16"/>
        <end position="94"/>
    </location>
</feature>
<dbReference type="NCBIfam" id="TIGR00194">
    <property type="entry name" value="uvrC"/>
    <property type="match status" value="1"/>
</dbReference>
<sequence>MPEAFDLKTFLSDLPHLPGVYRHIDAQDEVLYVGKARDLKRRVSSYFQKSGHGPRIEHMLARVVRTEITVTRTEAEALILENNLIKRLKPRYNILFRDDKSYPYLHLTAHKAPRIVYYRGSTHGPGRFFGPYPNSWAVRETIQILQKVFRLRTCEDSVYAHRTRPCLLYQIGRCSAPCVNLISPEDYQADVERAIRFLEGRAGEVLEDIEARMTAAAERQDFEQAAALRDQMRALAKVLQQQTMEQVGDDSADIIAVELAGGRVCVNLAMVRAGRHLGDKPLFPTQAQDESAEEVLSAFVAQHYADNPAPPVLVCSHALSDPDLAPLLAEQHGHRIRILTRPQGARRAWLEQAQRNARLALAQRLSESSAREARTRALAVELDLDTDDEALEALHIECFDISHTAGEATQASCVVYRHHAMQSSLYRRFNIAGIEPGDDYAAMRQALTRRYARVADGEAEMPDVVLIDGGEGQVGIARQVFVELGLDVSRIVGVKKGDHRKVGLETLVFVDGRPSVALGVESAALMLVAQIRDEAHRFAITGMRAKRARARNVSRLEDIEGVGKQRRQNLLARFGGFTGVVDASIDELRSVEGISEALAERIYHALR</sequence>
<dbReference type="Gene3D" id="3.30.420.340">
    <property type="entry name" value="UvrC, RNAse H endonuclease domain"/>
    <property type="match status" value="1"/>
</dbReference>
<dbReference type="EMBL" id="JBHSDY010000010">
    <property type="protein sequence ID" value="MFC4299156.1"/>
    <property type="molecule type" value="Genomic_DNA"/>
</dbReference>
<gene>
    <name evidence="7 11" type="primary">uvrC</name>
    <name evidence="11" type="ORF">ACFO0J_14000</name>
</gene>
<dbReference type="InterPro" id="IPR036876">
    <property type="entry name" value="UVR_dom_sf"/>
</dbReference>
<dbReference type="InterPro" id="IPR004791">
    <property type="entry name" value="UvrC"/>
</dbReference>
<keyword evidence="6 7" id="KW-0742">SOS response</keyword>
<dbReference type="SUPFAM" id="SSF46600">
    <property type="entry name" value="C-terminal UvrC-binding domain of UvrB"/>
    <property type="match status" value="1"/>
</dbReference>
<dbReference type="CDD" id="cd10434">
    <property type="entry name" value="GIY-YIG_UvrC_Cho"/>
    <property type="match status" value="1"/>
</dbReference>
<dbReference type="PANTHER" id="PTHR30562:SF1">
    <property type="entry name" value="UVRABC SYSTEM PROTEIN C"/>
    <property type="match status" value="1"/>
</dbReference>
<dbReference type="Pfam" id="PF14520">
    <property type="entry name" value="HHH_5"/>
    <property type="match status" value="1"/>
</dbReference>
<dbReference type="InterPro" id="IPR050066">
    <property type="entry name" value="UvrABC_protein_C"/>
</dbReference>
<dbReference type="InterPro" id="IPR010994">
    <property type="entry name" value="RuvA_2-like"/>
</dbReference>
<dbReference type="PROSITE" id="PS50151">
    <property type="entry name" value="UVR"/>
    <property type="match status" value="1"/>
</dbReference>
<name>A0ABV8S3N7_9BURK</name>
<organism evidence="11 12">
    <name type="scientific">Castellaniella hirudinis</name>
    <dbReference type="NCBI Taxonomy" id="1144617"/>
    <lineage>
        <taxon>Bacteria</taxon>
        <taxon>Pseudomonadati</taxon>
        <taxon>Pseudomonadota</taxon>
        <taxon>Betaproteobacteria</taxon>
        <taxon>Burkholderiales</taxon>
        <taxon>Alcaligenaceae</taxon>
        <taxon>Castellaniella</taxon>
    </lineage>
</organism>
<dbReference type="Proteomes" id="UP001595756">
    <property type="component" value="Unassembled WGS sequence"/>
</dbReference>
<keyword evidence="5 7" id="KW-0234">DNA repair</keyword>
<comment type="caution">
    <text evidence="11">The sequence shown here is derived from an EMBL/GenBank/DDBJ whole genome shotgun (WGS) entry which is preliminary data.</text>
</comment>
<dbReference type="InterPro" id="IPR047296">
    <property type="entry name" value="GIY-YIG_UvrC_Cho"/>
</dbReference>
<dbReference type="Gene3D" id="4.10.860.10">
    <property type="entry name" value="UVR domain"/>
    <property type="match status" value="1"/>
</dbReference>
<dbReference type="InterPro" id="IPR035901">
    <property type="entry name" value="GIY-YIG_endonuc_sf"/>
</dbReference>
<evidence type="ECO:0000256" key="5">
    <source>
        <dbReference type="ARBA" id="ARBA00023204"/>
    </source>
</evidence>
<feature type="domain" description="UVR" evidence="8">
    <location>
        <begin position="203"/>
        <end position="238"/>
    </location>
</feature>
<proteinExistence type="inferred from homology"/>
<dbReference type="InterPro" id="IPR000305">
    <property type="entry name" value="GIY-YIG_endonuc"/>
</dbReference>
<evidence type="ECO:0000256" key="1">
    <source>
        <dbReference type="ARBA" id="ARBA00022490"/>
    </source>
</evidence>
<dbReference type="InterPro" id="IPR003583">
    <property type="entry name" value="Hlx-hairpin-Hlx_DNA-bd_motif"/>
</dbReference>
<dbReference type="InterPro" id="IPR038476">
    <property type="entry name" value="UvrC_RNase_H_dom_sf"/>
</dbReference>
<evidence type="ECO:0000259" key="10">
    <source>
        <dbReference type="PROSITE" id="PS50165"/>
    </source>
</evidence>
<comment type="subunit">
    <text evidence="7">Interacts with UvrB in an incision complex.</text>
</comment>
<comment type="similarity">
    <text evidence="7">Belongs to the UvrC family.</text>
</comment>
<dbReference type="PANTHER" id="PTHR30562">
    <property type="entry name" value="UVRC/OXIDOREDUCTASE"/>
    <property type="match status" value="1"/>
</dbReference>
<dbReference type="Pfam" id="PF01541">
    <property type="entry name" value="GIY-YIG"/>
    <property type="match status" value="1"/>
</dbReference>
<reference evidence="12" key="1">
    <citation type="journal article" date="2019" name="Int. J. Syst. Evol. Microbiol.">
        <title>The Global Catalogue of Microorganisms (GCM) 10K type strain sequencing project: providing services to taxonomists for standard genome sequencing and annotation.</title>
        <authorList>
            <consortium name="The Broad Institute Genomics Platform"/>
            <consortium name="The Broad Institute Genome Sequencing Center for Infectious Disease"/>
            <person name="Wu L."/>
            <person name="Ma J."/>
        </authorList>
    </citation>
    <scope>NUCLEOTIDE SEQUENCE [LARGE SCALE GENOMIC DNA]</scope>
    <source>
        <strain evidence="12">CGMCC 1.19029</strain>
    </source>
</reference>
<dbReference type="Gene3D" id="1.10.150.20">
    <property type="entry name" value="5' to 3' exonuclease, C-terminal subdomain"/>
    <property type="match status" value="1"/>
</dbReference>
<dbReference type="SUPFAM" id="SSF82771">
    <property type="entry name" value="GIY-YIG endonuclease"/>
    <property type="match status" value="1"/>
</dbReference>
<protein>
    <recommendedName>
        <fullName evidence="7">UvrABC system protein C</fullName>
        <shortName evidence="7">Protein UvrC</shortName>
    </recommendedName>
    <alternativeName>
        <fullName evidence="7">Excinuclease ABC subunit C</fullName>
    </alternativeName>
</protein>
<evidence type="ECO:0000256" key="7">
    <source>
        <dbReference type="HAMAP-Rule" id="MF_00203"/>
    </source>
</evidence>